<protein>
    <recommendedName>
        <fullName evidence="4">Acetoacetate decarboxylase</fullName>
    </recommendedName>
</protein>
<dbReference type="EMBL" id="BONV01000024">
    <property type="protein sequence ID" value="GIG81644.1"/>
    <property type="molecule type" value="Genomic_DNA"/>
</dbReference>
<evidence type="ECO:0000256" key="1">
    <source>
        <dbReference type="SAM" id="MobiDB-lite"/>
    </source>
</evidence>
<dbReference type="Gene3D" id="2.40.400.10">
    <property type="entry name" value="Acetoacetate decarboxylase-like"/>
    <property type="match status" value="1"/>
</dbReference>
<dbReference type="InterPro" id="IPR010451">
    <property type="entry name" value="Acetoacetate_decarboxylase"/>
</dbReference>
<reference evidence="2 3" key="1">
    <citation type="submission" date="2021-01" db="EMBL/GenBank/DDBJ databases">
        <title>Whole genome shotgun sequence of Planotetraspora kaengkrachanensis NBRC 104272.</title>
        <authorList>
            <person name="Komaki H."/>
            <person name="Tamura T."/>
        </authorList>
    </citation>
    <scope>NUCLEOTIDE SEQUENCE [LARGE SCALE GENOMIC DNA]</scope>
    <source>
        <strain evidence="2 3">NBRC 104272</strain>
    </source>
</reference>
<keyword evidence="3" id="KW-1185">Reference proteome</keyword>
<dbReference type="Pfam" id="PF06314">
    <property type="entry name" value="ADC"/>
    <property type="match status" value="1"/>
</dbReference>
<accession>A0A8J3V8M6</accession>
<name>A0A8J3V8M6_9ACTN</name>
<dbReference type="AlphaFoldDB" id="A0A8J3V8M6"/>
<comment type="caution">
    <text evidence="2">The sequence shown here is derived from an EMBL/GenBank/DDBJ whole genome shotgun (WGS) entry which is preliminary data.</text>
</comment>
<feature type="region of interest" description="Disordered" evidence="1">
    <location>
        <begin position="237"/>
        <end position="256"/>
    </location>
</feature>
<dbReference type="SUPFAM" id="SSF160104">
    <property type="entry name" value="Acetoacetate decarboxylase-like"/>
    <property type="match status" value="1"/>
</dbReference>
<sequence>MASHLILGRRVDIPLEIRDATVCSATYLVRADAARAVLAYSGMDVTELMPGKAACTLVFAAYRDSALEAYHEFGVVFLVRPPEAHAPPPRGPLAGVRDMRGAGFGTFVHWLPVDRRLTLEAGRSIWGFPKELADIDVRLDTPYKRCILRKDGRLVIDLLIRPGTPLPGTGPLALEAYAHLDGVTRCVPWSMRPRGIRARPGGALIRLGNHPVAKELSELGLPKRALMTSSISNLSMSVGEARPLPSPLPSPRPPGD</sequence>
<dbReference type="RefSeq" id="WP_203885012.1">
    <property type="nucleotide sequence ID" value="NZ_BAABHH010000019.1"/>
</dbReference>
<dbReference type="GO" id="GO:0016829">
    <property type="term" value="F:lyase activity"/>
    <property type="evidence" value="ECO:0007669"/>
    <property type="project" value="InterPro"/>
</dbReference>
<proteinExistence type="predicted"/>
<feature type="compositionally biased region" description="Pro residues" evidence="1">
    <location>
        <begin position="244"/>
        <end position="256"/>
    </location>
</feature>
<evidence type="ECO:0000313" key="2">
    <source>
        <dbReference type="EMBL" id="GIG81644.1"/>
    </source>
</evidence>
<dbReference type="Proteomes" id="UP000630097">
    <property type="component" value="Unassembled WGS sequence"/>
</dbReference>
<evidence type="ECO:0008006" key="4">
    <source>
        <dbReference type="Google" id="ProtNLM"/>
    </source>
</evidence>
<organism evidence="2 3">
    <name type="scientific">Planotetraspora kaengkrachanensis</name>
    <dbReference type="NCBI Taxonomy" id="575193"/>
    <lineage>
        <taxon>Bacteria</taxon>
        <taxon>Bacillati</taxon>
        <taxon>Actinomycetota</taxon>
        <taxon>Actinomycetes</taxon>
        <taxon>Streptosporangiales</taxon>
        <taxon>Streptosporangiaceae</taxon>
        <taxon>Planotetraspora</taxon>
    </lineage>
</organism>
<evidence type="ECO:0000313" key="3">
    <source>
        <dbReference type="Proteomes" id="UP000630097"/>
    </source>
</evidence>
<gene>
    <name evidence="2" type="ORF">Pka01_47710</name>
</gene>
<dbReference type="InterPro" id="IPR023375">
    <property type="entry name" value="ADC_dom_sf"/>
</dbReference>